<reference evidence="2" key="1">
    <citation type="journal article" date="2019" name="Int. J. Syst. Evol. Microbiol.">
        <title>The Global Catalogue of Microorganisms (GCM) 10K type strain sequencing project: providing services to taxonomists for standard genome sequencing and annotation.</title>
        <authorList>
            <consortium name="The Broad Institute Genomics Platform"/>
            <consortium name="The Broad Institute Genome Sequencing Center for Infectious Disease"/>
            <person name="Wu L."/>
            <person name="Ma J."/>
        </authorList>
    </citation>
    <scope>NUCLEOTIDE SEQUENCE [LARGE SCALE GENOMIC DNA]</scope>
    <source>
        <strain evidence="2">CCUG 56608</strain>
    </source>
</reference>
<name>A0ABW3NGG3_9BACI</name>
<evidence type="ECO:0000313" key="1">
    <source>
        <dbReference type="EMBL" id="MFD1066664.1"/>
    </source>
</evidence>
<gene>
    <name evidence="1" type="ORF">ACFQ19_11570</name>
</gene>
<dbReference type="Proteomes" id="UP001597041">
    <property type="component" value="Unassembled WGS sequence"/>
</dbReference>
<keyword evidence="2" id="KW-1185">Reference proteome</keyword>
<protein>
    <submittedName>
        <fullName evidence="1">Uncharacterized protein</fullName>
    </submittedName>
</protein>
<dbReference type="EMBL" id="JBHTKK010000013">
    <property type="protein sequence ID" value="MFD1066664.1"/>
    <property type="molecule type" value="Genomic_DNA"/>
</dbReference>
<comment type="caution">
    <text evidence="1">The sequence shown here is derived from an EMBL/GenBank/DDBJ whole genome shotgun (WGS) entry which is preliminary data.</text>
</comment>
<sequence>MKTPLKNIKKGDYINLYRFTENERSRGYPYKVTHIEFNSQEKRVIDLILHDELGNKKHYSFLNWDREVETSEVIESDVCPCCGRKLKSAD</sequence>
<organism evidence="1 2">
    <name type="scientific">Oceanobacillus locisalsi</name>
    <dbReference type="NCBI Taxonomy" id="546107"/>
    <lineage>
        <taxon>Bacteria</taxon>
        <taxon>Bacillati</taxon>
        <taxon>Bacillota</taxon>
        <taxon>Bacilli</taxon>
        <taxon>Bacillales</taxon>
        <taxon>Bacillaceae</taxon>
        <taxon>Oceanobacillus</taxon>
    </lineage>
</organism>
<proteinExistence type="predicted"/>
<evidence type="ECO:0000313" key="2">
    <source>
        <dbReference type="Proteomes" id="UP001597041"/>
    </source>
</evidence>
<accession>A0ABW3NGG3</accession>
<dbReference type="RefSeq" id="WP_379592243.1">
    <property type="nucleotide sequence ID" value="NZ_JBHTKK010000013.1"/>
</dbReference>